<dbReference type="EMBL" id="JAJUBB010000004">
    <property type="protein sequence ID" value="MDD1781157.1"/>
    <property type="molecule type" value="Genomic_DNA"/>
</dbReference>
<dbReference type="PANTHER" id="PTHR43133">
    <property type="entry name" value="RNA POLYMERASE ECF-TYPE SIGMA FACTO"/>
    <property type="match status" value="1"/>
</dbReference>
<evidence type="ECO:0000256" key="1">
    <source>
        <dbReference type="ARBA" id="ARBA00010641"/>
    </source>
</evidence>
<evidence type="ECO:0000259" key="6">
    <source>
        <dbReference type="Pfam" id="PF08281"/>
    </source>
</evidence>
<evidence type="ECO:0000256" key="5">
    <source>
        <dbReference type="ARBA" id="ARBA00023163"/>
    </source>
</evidence>
<dbReference type="InterPro" id="IPR039425">
    <property type="entry name" value="RNA_pol_sigma-70-like"/>
</dbReference>
<dbReference type="Proteomes" id="UP001149821">
    <property type="component" value="Unassembled WGS sequence"/>
</dbReference>
<keyword evidence="3" id="KW-0731">Sigma factor</keyword>
<evidence type="ECO:0000256" key="3">
    <source>
        <dbReference type="ARBA" id="ARBA00023082"/>
    </source>
</evidence>
<dbReference type="Gene3D" id="1.10.10.10">
    <property type="entry name" value="Winged helix-like DNA-binding domain superfamily/Winged helix DNA-binding domain"/>
    <property type="match status" value="1"/>
</dbReference>
<proteinExistence type="inferred from homology"/>
<dbReference type="InterPro" id="IPR013249">
    <property type="entry name" value="RNA_pol_sigma70_r4_t2"/>
</dbReference>
<dbReference type="InterPro" id="IPR036388">
    <property type="entry name" value="WH-like_DNA-bd_sf"/>
</dbReference>
<comment type="caution">
    <text evidence="7">The sequence shown here is derived from an EMBL/GenBank/DDBJ whole genome shotgun (WGS) entry which is preliminary data.</text>
</comment>
<dbReference type="SUPFAM" id="SSF88659">
    <property type="entry name" value="Sigma3 and sigma4 domains of RNA polymerase sigma factors"/>
    <property type="match status" value="1"/>
</dbReference>
<dbReference type="Pfam" id="PF08281">
    <property type="entry name" value="Sigma70_r4_2"/>
    <property type="match status" value="1"/>
</dbReference>
<dbReference type="Gene3D" id="1.10.1740.10">
    <property type="match status" value="1"/>
</dbReference>
<dbReference type="InterPro" id="IPR013325">
    <property type="entry name" value="RNA_pol_sigma_r2"/>
</dbReference>
<dbReference type="PANTHER" id="PTHR43133:SF8">
    <property type="entry name" value="RNA POLYMERASE SIGMA FACTOR HI_1459-RELATED"/>
    <property type="match status" value="1"/>
</dbReference>
<feature type="domain" description="RNA polymerase sigma factor 70 region 4 type 2" evidence="6">
    <location>
        <begin position="126"/>
        <end position="177"/>
    </location>
</feature>
<evidence type="ECO:0000313" key="8">
    <source>
        <dbReference type="Proteomes" id="UP001149821"/>
    </source>
</evidence>
<gene>
    <name evidence="7" type="ORF">LRP49_08055</name>
</gene>
<dbReference type="RefSeq" id="WP_274141504.1">
    <property type="nucleotide sequence ID" value="NZ_JAJUBB010000004.1"/>
</dbReference>
<keyword evidence="2" id="KW-0805">Transcription regulation</keyword>
<name>A0ABT5QJI7_9GAMM</name>
<keyword evidence="8" id="KW-1185">Reference proteome</keyword>
<accession>A0ABT5QJI7</accession>
<dbReference type="CDD" id="cd06171">
    <property type="entry name" value="Sigma70_r4"/>
    <property type="match status" value="1"/>
</dbReference>
<keyword evidence="4" id="KW-0238">DNA-binding</keyword>
<protein>
    <submittedName>
        <fullName evidence="7">RNA polymerase sigma factor</fullName>
    </submittedName>
</protein>
<reference evidence="7" key="1">
    <citation type="submission" date="2021-12" db="EMBL/GenBank/DDBJ databases">
        <title>Enterovibrio ZSDZ35 sp. nov. and Enterovibrio ZSDZ42 sp. nov., isolated from coastal seawater in Qingdao.</title>
        <authorList>
            <person name="Zhang P."/>
        </authorList>
    </citation>
    <scope>NUCLEOTIDE SEQUENCE</scope>
    <source>
        <strain evidence="7">ZSDZ35</strain>
    </source>
</reference>
<organism evidence="7 8">
    <name type="scientific">Enterovibrio qingdaonensis</name>
    <dbReference type="NCBI Taxonomy" id="2899818"/>
    <lineage>
        <taxon>Bacteria</taxon>
        <taxon>Pseudomonadati</taxon>
        <taxon>Pseudomonadota</taxon>
        <taxon>Gammaproteobacteria</taxon>
        <taxon>Vibrionales</taxon>
        <taxon>Vibrionaceae</taxon>
        <taxon>Enterovibrio</taxon>
    </lineage>
</organism>
<dbReference type="InterPro" id="IPR013324">
    <property type="entry name" value="RNA_pol_sigma_r3/r4-like"/>
</dbReference>
<evidence type="ECO:0000313" key="7">
    <source>
        <dbReference type="EMBL" id="MDD1781157.1"/>
    </source>
</evidence>
<evidence type="ECO:0000256" key="2">
    <source>
        <dbReference type="ARBA" id="ARBA00023015"/>
    </source>
</evidence>
<dbReference type="SUPFAM" id="SSF88946">
    <property type="entry name" value="Sigma2 domain of RNA polymerase sigma factors"/>
    <property type="match status" value="1"/>
</dbReference>
<dbReference type="InterPro" id="IPR014284">
    <property type="entry name" value="RNA_pol_sigma-70_dom"/>
</dbReference>
<comment type="similarity">
    <text evidence="1">Belongs to the sigma-70 factor family. ECF subfamily.</text>
</comment>
<sequence length="182" mass="21781">MIKTTLVTEQSATPDEFWMLWGKNHYRLRNCCMRWLNGNVARVEDAMSQAREKAYHHYLRRSDQINSPFSWLCKLTYNICIDILRDQKKQLTLCETVSHSPDLFYFSHVTTEPLEDKILRDNTLNDVLRAYERLTPDLQRVVQYRFVDEMEYPEIAEVLQISQANVRKRVQLARKQIRAFIH</sequence>
<evidence type="ECO:0000256" key="4">
    <source>
        <dbReference type="ARBA" id="ARBA00023125"/>
    </source>
</evidence>
<keyword evidence="5" id="KW-0804">Transcription</keyword>
<dbReference type="NCBIfam" id="TIGR02937">
    <property type="entry name" value="sigma70-ECF"/>
    <property type="match status" value="1"/>
</dbReference>